<sequence length="418" mass="43815">MRCGKSGDTLGKLALVSAVVCVAIASQCARSPAPATRKPADTASTHLAEAASTQPAPEAASTKKAGMKKGTQPTTAQEQKEESTQPTTVQAPSDNGQALFAKGEHVALDSPLLKVEKLSLAITGNNSRSSKPRIQLTVRNTSTKTLSSASYDARLFIDSQPGPVVDEHDSHGGTLFLSFGAQGLKPGEATTNTVTPDTFFSSAWVVPDVLNARRWQLVIRNTSVADGMNHSLDVEAPPFTSLPSTTPLYTASASSAPALKAADTVDFTAALRDGVSAGAGNQALALRNVKVAIGRGNFGRTQPVITLDVTNIGERTLSNASIQAQLYIDGQTTPVIKTGEEEETSEVASSENLFTSFGERGLAPGQTLKVTLRPDTFFSNAWKSPDVLNAKSHLVLLRVSSTQDGMGKPYGGIAQELP</sequence>
<dbReference type="EMBL" id="CP022098">
    <property type="protein sequence ID" value="ATB39829.1"/>
    <property type="molecule type" value="Genomic_DNA"/>
</dbReference>
<evidence type="ECO:0000313" key="3">
    <source>
        <dbReference type="Proteomes" id="UP000217257"/>
    </source>
</evidence>
<accession>A0A250J7D7</accession>
<dbReference type="KEGG" id="cfus:CYFUS_005277"/>
<gene>
    <name evidence="2" type="ORF">CYFUS_005277</name>
</gene>
<proteinExistence type="predicted"/>
<name>A0A250J7D7_9BACT</name>
<organism evidence="2 3">
    <name type="scientific">Cystobacter fuscus</name>
    <dbReference type="NCBI Taxonomy" id="43"/>
    <lineage>
        <taxon>Bacteria</taxon>
        <taxon>Pseudomonadati</taxon>
        <taxon>Myxococcota</taxon>
        <taxon>Myxococcia</taxon>
        <taxon>Myxococcales</taxon>
        <taxon>Cystobacterineae</taxon>
        <taxon>Archangiaceae</taxon>
        <taxon>Cystobacter</taxon>
    </lineage>
</organism>
<protein>
    <submittedName>
        <fullName evidence="2">Uncharacterized protein</fullName>
    </submittedName>
</protein>
<feature type="compositionally biased region" description="Polar residues" evidence="1">
    <location>
        <begin position="84"/>
        <end position="95"/>
    </location>
</feature>
<feature type="region of interest" description="Disordered" evidence="1">
    <location>
        <begin position="31"/>
        <end position="95"/>
    </location>
</feature>
<evidence type="ECO:0000313" key="2">
    <source>
        <dbReference type="EMBL" id="ATB39829.1"/>
    </source>
</evidence>
<dbReference type="Proteomes" id="UP000217257">
    <property type="component" value="Chromosome"/>
</dbReference>
<evidence type="ECO:0000256" key="1">
    <source>
        <dbReference type="SAM" id="MobiDB-lite"/>
    </source>
</evidence>
<reference evidence="2 3" key="1">
    <citation type="submission" date="2017-06" db="EMBL/GenBank/DDBJ databases">
        <title>Sequencing and comparative analysis of myxobacterial genomes.</title>
        <authorList>
            <person name="Rupp O."/>
            <person name="Goesmann A."/>
            <person name="Sogaard-Andersen L."/>
        </authorList>
    </citation>
    <scope>NUCLEOTIDE SEQUENCE [LARGE SCALE GENOMIC DNA]</scope>
    <source>
        <strain evidence="2 3">DSM 52655</strain>
    </source>
</reference>
<dbReference type="AlphaFoldDB" id="A0A250J7D7"/>